<accession>A0A1R2AR02</accession>
<evidence type="ECO:0000313" key="3">
    <source>
        <dbReference type="Proteomes" id="UP000187209"/>
    </source>
</evidence>
<feature type="compositionally biased region" description="Polar residues" evidence="1">
    <location>
        <begin position="11"/>
        <end position="25"/>
    </location>
</feature>
<name>A0A1R2AR02_9CILI</name>
<dbReference type="EMBL" id="MPUH01001599">
    <property type="protein sequence ID" value="OMJ66932.1"/>
    <property type="molecule type" value="Genomic_DNA"/>
</dbReference>
<dbReference type="PANTHER" id="PTHR46069">
    <property type="entry name" value="TUBULIN TYROSINE LIGASE"/>
    <property type="match status" value="1"/>
</dbReference>
<sequence length="686" mass="79667">MKTNPKRETPSLLTNLSNQNPNNSVDLGYPKGFRGYRLRMQYNQQISFISNIEDQAKKSSLSFLKESLTVKRIEFSPPRKCEMPIILKPKALKQAPLESISSSQEICKLRNESLPNNNSRDKHEEEIKRKSASQQPTPKTFTDRRKEMYIRKTLIANPLKVPKPLTKISLREALRSQDWVAKAKPELDRIWRKLLNRSNGVEILVGGSCQYKYYIGKGNNSRLIRRLMTSRSWWVDTSNIEEANFAWTQWKDKKLLSTFDCADTQSLSKQETIMAPSVCPVNLRLEKNQYRSVDIDDLGFQYIRNSLSYTALEPKTIDASTIKMHNKIEFNQHLTNKKGLYQSLKNYCQALNLDLLDFVPLTFHITLGEKDPEFAKFVEAFNNNFDNEKKKKSNNVWIVKPGENSNRGQGITVSSSIEEIRIIVNDTSPTKNNQNRTYIIQKYIEKPFLVHKRKFDFRCYALVTSFNGVIQGYFYSDGYLRTTSTEYSIKDVSNNFIHLTNDAIQKHCDEYGKFEDGNKLSYKDFQRYLDTHCSDKKINFISDILPKIKNLAKDSMQAAYMKLDPNRRLHCMEILGYDFMLDSNLKPWLIEVNTNPCLELSSSYLSFLIPTMVENAFRIALDPMFPPPAGKFPTSTFFENKFELVFHQETDGKELLDRLGVDFLIRDEQILSEKEELFSEDEEPNI</sequence>
<dbReference type="InterPro" id="IPR004344">
    <property type="entry name" value="TTL/TTLL_fam"/>
</dbReference>
<gene>
    <name evidence="2" type="ORF">SteCoe_36053</name>
</gene>
<dbReference type="SMR" id="A0A1R2AR02"/>
<evidence type="ECO:0008006" key="4">
    <source>
        <dbReference type="Google" id="ProtNLM"/>
    </source>
</evidence>
<dbReference type="OrthoDB" id="202825at2759"/>
<reference evidence="2 3" key="1">
    <citation type="submission" date="2016-11" db="EMBL/GenBank/DDBJ databases">
        <title>The macronuclear genome of Stentor coeruleus: a giant cell with tiny introns.</title>
        <authorList>
            <person name="Slabodnick M."/>
            <person name="Ruby J.G."/>
            <person name="Reiff S.B."/>
            <person name="Swart E.C."/>
            <person name="Gosai S."/>
            <person name="Prabakaran S."/>
            <person name="Witkowska E."/>
            <person name="Larue G.E."/>
            <person name="Fisher S."/>
            <person name="Freeman R.M."/>
            <person name="Gunawardena J."/>
            <person name="Chu W."/>
            <person name="Stover N.A."/>
            <person name="Gregory B.D."/>
            <person name="Nowacki M."/>
            <person name="Derisi J."/>
            <person name="Roy S.W."/>
            <person name="Marshall W.F."/>
            <person name="Sood P."/>
        </authorList>
    </citation>
    <scope>NUCLEOTIDE SEQUENCE [LARGE SCALE GENOMIC DNA]</scope>
    <source>
        <strain evidence="2">WM001</strain>
    </source>
</reference>
<dbReference type="Proteomes" id="UP000187209">
    <property type="component" value="Unassembled WGS sequence"/>
</dbReference>
<evidence type="ECO:0000313" key="2">
    <source>
        <dbReference type="EMBL" id="OMJ66932.1"/>
    </source>
</evidence>
<dbReference type="PANTHER" id="PTHR46069:SF1">
    <property type="entry name" value="CHROMOSOME UNDETERMINED SCAFFOLD_125, WHOLE GENOME SHOTGUN SEQUENCE"/>
    <property type="match status" value="1"/>
</dbReference>
<dbReference type="Pfam" id="PF03133">
    <property type="entry name" value="TTL"/>
    <property type="match status" value="1"/>
</dbReference>
<feature type="region of interest" description="Disordered" evidence="1">
    <location>
        <begin position="110"/>
        <end position="143"/>
    </location>
</feature>
<dbReference type="PROSITE" id="PS51221">
    <property type="entry name" value="TTL"/>
    <property type="match status" value="1"/>
</dbReference>
<feature type="compositionally biased region" description="Basic and acidic residues" evidence="1">
    <location>
        <begin position="119"/>
        <end position="129"/>
    </location>
</feature>
<evidence type="ECO:0000256" key="1">
    <source>
        <dbReference type="SAM" id="MobiDB-lite"/>
    </source>
</evidence>
<organism evidence="2 3">
    <name type="scientific">Stentor coeruleus</name>
    <dbReference type="NCBI Taxonomy" id="5963"/>
    <lineage>
        <taxon>Eukaryota</taxon>
        <taxon>Sar</taxon>
        <taxon>Alveolata</taxon>
        <taxon>Ciliophora</taxon>
        <taxon>Postciliodesmatophora</taxon>
        <taxon>Heterotrichea</taxon>
        <taxon>Heterotrichida</taxon>
        <taxon>Stentoridae</taxon>
        <taxon>Stentor</taxon>
    </lineage>
</organism>
<dbReference type="AlphaFoldDB" id="A0A1R2AR02"/>
<feature type="region of interest" description="Disordered" evidence="1">
    <location>
        <begin position="1"/>
        <end position="26"/>
    </location>
</feature>
<comment type="caution">
    <text evidence="2">The sequence shown here is derived from an EMBL/GenBank/DDBJ whole genome shotgun (WGS) entry which is preliminary data.</text>
</comment>
<dbReference type="SUPFAM" id="SSF56059">
    <property type="entry name" value="Glutathione synthetase ATP-binding domain-like"/>
    <property type="match status" value="1"/>
</dbReference>
<protein>
    <recommendedName>
        <fullName evidence="4">Tubulin-tyrosine ligase family protein</fullName>
    </recommendedName>
</protein>
<dbReference type="Gene3D" id="3.30.470.20">
    <property type="entry name" value="ATP-grasp fold, B domain"/>
    <property type="match status" value="1"/>
</dbReference>
<proteinExistence type="predicted"/>
<keyword evidence="3" id="KW-1185">Reference proteome</keyword>